<gene>
    <name evidence="3" type="ORF">BN946_scf184977.g34</name>
</gene>
<keyword evidence="4" id="KW-1185">Reference proteome</keyword>
<keyword evidence="2" id="KW-0472">Membrane</keyword>
<evidence type="ECO:0000313" key="4">
    <source>
        <dbReference type="Proteomes" id="UP000029665"/>
    </source>
</evidence>
<name>A0A060SCY9_PYCCI</name>
<protein>
    <recommendedName>
        <fullName evidence="5">MARVEL domain-containing protein</fullName>
    </recommendedName>
</protein>
<feature type="transmembrane region" description="Helical" evidence="2">
    <location>
        <begin position="41"/>
        <end position="64"/>
    </location>
</feature>
<dbReference type="AlphaFoldDB" id="A0A060SCY9"/>
<keyword evidence="2" id="KW-0812">Transmembrane</keyword>
<dbReference type="OMA" id="SRGHYVW"/>
<feature type="transmembrane region" description="Helical" evidence="2">
    <location>
        <begin position="131"/>
        <end position="150"/>
    </location>
</feature>
<feature type="compositionally biased region" description="Low complexity" evidence="1">
    <location>
        <begin position="206"/>
        <end position="218"/>
    </location>
</feature>
<evidence type="ECO:0000256" key="2">
    <source>
        <dbReference type="SAM" id="Phobius"/>
    </source>
</evidence>
<accession>A0A060SCY9</accession>
<feature type="region of interest" description="Disordered" evidence="1">
    <location>
        <begin position="206"/>
        <end position="228"/>
    </location>
</feature>
<comment type="caution">
    <text evidence="3">The sequence shown here is derived from an EMBL/GenBank/DDBJ whole genome shotgun (WGS) entry which is preliminary data.</text>
</comment>
<feature type="transmembrane region" description="Helical" evidence="2">
    <location>
        <begin position="76"/>
        <end position="96"/>
    </location>
</feature>
<evidence type="ECO:0000313" key="3">
    <source>
        <dbReference type="EMBL" id="CDO72337.1"/>
    </source>
</evidence>
<dbReference type="EMBL" id="CCBP010000112">
    <property type="protein sequence ID" value="CDO72337.1"/>
    <property type="molecule type" value="Genomic_DNA"/>
</dbReference>
<evidence type="ECO:0008006" key="5">
    <source>
        <dbReference type="Google" id="ProtNLM"/>
    </source>
</evidence>
<organism evidence="3 4">
    <name type="scientific">Pycnoporus cinnabarinus</name>
    <name type="common">Cinnabar-red polypore</name>
    <name type="synonym">Trametes cinnabarina</name>
    <dbReference type="NCBI Taxonomy" id="5643"/>
    <lineage>
        <taxon>Eukaryota</taxon>
        <taxon>Fungi</taxon>
        <taxon>Dikarya</taxon>
        <taxon>Basidiomycota</taxon>
        <taxon>Agaricomycotina</taxon>
        <taxon>Agaricomycetes</taxon>
        <taxon>Polyporales</taxon>
        <taxon>Polyporaceae</taxon>
        <taxon>Trametes</taxon>
    </lineage>
</organism>
<evidence type="ECO:0000256" key="1">
    <source>
        <dbReference type="SAM" id="MobiDB-lite"/>
    </source>
</evidence>
<proteinExistence type="predicted"/>
<dbReference type="HOGENOM" id="CLU_083413_0_0_1"/>
<dbReference type="OrthoDB" id="3364107at2759"/>
<reference evidence="3" key="1">
    <citation type="submission" date="2014-01" db="EMBL/GenBank/DDBJ databases">
        <title>The genome of the white-rot fungus Pycnoporus cinnabarinus: a basidiomycete model with a versatile arsenal for lignocellulosic biomass breakdown.</title>
        <authorList>
            <person name="Levasseur A."/>
            <person name="Lomascolo A."/>
            <person name="Ruiz-Duenas F.J."/>
            <person name="Uzan E."/>
            <person name="Piumi F."/>
            <person name="Kues U."/>
            <person name="Ram A.F.J."/>
            <person name="Murat C."/>
            <person name="Haon M."/>
            <person name="Benoit I."/>
            <person name="Arfi Y."/>
            <person name="Chevret D."/>
            <person name="Drula E."/>
            <person name="Kwon M.J."/>
            <person name="Gouret P."/>
            <person name="Lesage-Meessen L."/>
            <person name="Lombard V."/>
            <person name="Mariette J."/>
            <person name="Noirot C."/>
            <person name="Park J."/>
            <person name="Patyshakuliyeva A."/>
            <person name="Wieneger R.A.B."/>
            <person name="Wosten H.A.B."/>
            <person name="Martin F."/>
            <person name="Coutinho P.M."/>
            <person name="de Vries R."/>
            <person name="Martinez A.T."/>
            <person name="Klopp C."/>
            <person name="Pontarotti P."/>
            <person name="Henrissat B."/>
            <person name="Record E."/>
        </authorList>
    </citation>
    <scope>NUCLEOTIDE SEQUENCE [LARGE SCALE GENOMIC DNA]</scope>
    <source>
        <strain evidence="3">BRFM137</strain>
    </source>
</reference>
<dbReference type="STRING" id="5643.A0A060SCY9"/>
<keyword evidence="2" id="KW-1133">Transmembrane helix</keyword>
<dbReference type="Proteomes" id="UP000029665">
    <property type="component" value="Unassembled WGS sequence"/>
</dbReference>
<sequence>MFWLSLFRLVVLGWTIFCAIILLGLGAHALSAVGNLALPTFAWSGLAVATAVLTVVTVPAMLVIDLLRTGAFTSMIVLELAWLSFLGVLFLATGGASAENAADFWVQCSTWFPAAARAVCNETSAAAAFGFLGWLALWAYTITLLVLLIIHASRGHYVWRTSVKEANFEAGIPPSASAPAQTAYGAEAKPHDAASLNPGQVPYSYPPTNTTSPTPTTYGQPVGAPTYPNAYPQV</sequence>